<dbReference type="InterPro" id="IPR043519">
    <property type="entry name" value="NT_sf"/>
</dbReference>
<sequence>MELEQAQEIADDLLKRLYPYCQRIEVAGSVRRQKPEVGDIELLCIPKYVAGVDQLDRELGALFIQQILGFRRNKLGSRVYGPKNKLLRHLESGIGVDIFSTDAKCWPVALVVRT</sequence>
<name>X1RKS5_9ZZZZ</name>
<organism evidence="1">
    <name type="scientific">marine sediment metagenome</name>
    <dbReference type="NCBI Taxonomy" id="412755"/>
    <lineage>
        <taxon>unclassified sequences</taxon>
        <taxon>metagenomes</taxon>
        <taxon>ecological metagenomes</taxon>
    </lineage>
</organism>
<protein>
    <recommendedName>
        <fullName evidence="2">Polymerase nucleotidyl transferase domain-containing protein</fullName>
    </recommendedName>
</protein>
<dbReference type="AlphaFoldDB" id="X1RKS5"/>
<reference evidence="1" key="1">
    <citation type="journal article" date="2014" name="Front. Microbiol.">
        <title>High frequency of phylogenetically diverse reductive dehalogenase-homologous genes in deep subseafloor sedimentary metagenomes.</title>
        <authorList>
            <person name="Kawai M."/>
            <person name="Futagami T."/>
            <person name="Toyoda A."/>
            <person name="Takaki Y."/>
            <person name="Nishi S."/>
            <person name="Hori S."/>
            <person name="Arai W."/>
            <person name="Tsubouchi T."/>
            <person name="Morono Y."/>
            <person name="Uchiyama I."/>
            <person name="Ito T."/>
            <person name="Fujiyama A."/>
            <person name="Inagaki F."/>
            <person name="Takami H."/>
        </authorList>
    </citation>
    <scope>NUCLEOTIDE SEQUENCE</scope>
    <source>
        <strain evidence="1">Expedition CK06-06</strain>
    </source>
</reference>
<feature type="non-terminal residue" evidence="1">
    <location>
        <position position="114"/>
    </location>
</feature>
<dbReference type="EMBL" id="BARW01002105">
    <property type="protein sequence ID" value="GAI67541.1"/>
    <property type="molecule type" value="Genomic_DNA"/>
</dbReference>
<proteinExistence type="predicted"/>
<dbReference type="SUPFAM" id="SSF81301">
    <property type="entry name" value="Nucleotidyltransferase"/>
    <property type="match status" value="1"/>
</dbReference>
<evidence type="ECO:0008006" key="2">
    <source>
        <dbReference type="Google" id="ProtNLM"/>
    </source>
</evidence>
<accession>X1RKS5</accession>
<gene>
    <name evidence="1" type="ORF">S12H4_06119</name>
</gene>
<dbReference type="Gene3D" id="3.30.460.10">
    <property type="entry name" value="Beta Polymerase, domain 2"/>
    <property type="match status" value="1"/>
</dbReference>
<evidence type="ECO:0000313" key="1">
    <source>
        <dbReference type="EMBL" id="GAI67541.1"/>
    </source>
</evidence>
<comment type="caution">
    <text evidence="1">The sequence shown here is derived from an EMBL/GenBank/DDBJ whole genome shotgun (WGS) entry which is preliminary data.</text>
</comment>